<evidence type="ECO:0000256" key="1">
    <source>
        <dbReference type="ARBA" id="ARBA00023015"/>
    </source>
</evidence>
<evidence type="ECO:0000256" key="4">
    <source>
        <dbReference type="PROSITE-ProRule" id="PRU00335"/>
    </source>
</evidence>
<dbReference type="PROSITE" id="PS50977">
    <property type="entry name" value="HTH_TETR_2"/>
    <property type="match status" value="1"/>
</dbReference>
<dbReference type="SUPFAM" id="SSF46689">
    <property type="entry name" value="Homeodomain-like"/>
    <property type="match status" value="1"/>
</dbReference>
<sequence>MVRPTSVAARDDARRQSLLDELIPLFHAEGFLVFSLEDLARRLGCSKSTLYVVAPSKEQIIQATVRESFRRSTDAVERRVAAEPDRGRRISVYLDAIAEELAPAGPTYFADLDAYEPAREVYRNNVRLAAQRVKELVEASGRRRLDPRFVGSVAGLVLEAIHRGAVEADTGLDDAAAFHQLAVLVDHATRTT</sequence>
<evidence type="ECO:0000259" key="5">
    <source>
        <dbReference type="PROSITE" id="PS50977"/>
    </source>
</evidence>
<dbReference type="RefSeq" id="WP_067860278.1">
    <property type="nucleotide sequence ID" value="NZ_CP011502.1"/>
</dbReference>
<evidence type="ECO:0000313" key="7">
    <source>
        <dbReference type="Proteomes" id="UP000067689"/>
    </source>
</evidence>
<dbReference type="PATRIC" id="fig|2041.4.peg.3090"/>
<keyword evidence="3" id="KW-0804">Transcription</keyword>
<dbReference type="PANTHER" id="PTHR30055:SF234">
    <property type="entry name" value="HTH-TYPE TRANSCRIPTIONAL REGULATOR BETI"/>
    <property type="match status" value="1"/>
</dbReference>
<feature type="domain" description="HTH tetR-type" evidence="5">
    <location>
        <begin position="12"/>
        <end position="72"/>
    </location>
</feature>
<dbReference type="Gene3D" id="1.10.357.10">
    <property type="entry name" value="Tetracycline Repressor, domain 2"/>
    <property type="match status" value="1"/>
</dbReference>
<evidence type="ECO:0000256" key="2">
    <source>
        <dbReference type="ARBA" id="ARBA00023125"/>
    </source>
</evidence>
<organism evidence="6 7">
    <name type="scientific">Aeromicrobium erythreum</name>
    <dbReference type="NCBI Taxonomy" id="2041"/>
    <lineage>
        <taxon>Bacteria</taxon>
        <taxon>Bacillati</taxon>
        <taxon>Actinomycetota</taxon>
        <taxon>Actinomycetes</taxon>
        <taxon>Propionibacteriales</taxon>
        <taxon>Nocardioidaceae</taxon>
        <taxon>Aeromicrobium</taxon>
    </lineage>
</organism>
<keyword evidence="2 4" id="KW-0238">DNA-binding</keyword>
<proteinExistence type="predicted"/>
<dbReference type="InterPro" id="IPR009057">
    <property type="entry name" value="Homeodomain-like_sf"/>
</dbReference>
<dbReference type="GO" id="GO:0003700">
    <property type="term" value="F:DNA-binding transcription factor activity"/>
    <property type="evidence" value="ECO:0007669"/>
    <property type="project" value="TreeGrafter"/>
</dbReference>
<dbReference type="EMBL" id="CP011502">
    <property type="protein sequence ID" value="ALX05874.1"/>
    <property type="molecule type" value="Genomic_DNA"/>
</dbReference>
<dbReference type="GO" id="GO:0000976">
    <property type="term" value="F:transcription cis-regulatory region binding"/>
    <property type="evidence" value="ECO:0007669"/>
    <property type="project" value="TreeGrafter"/>
</dbReference>
<evidence type="ECO:0000313" key="6">
    <source>
        <dbReference type="EMBL" id="ALX05874.1"/>
    </source>
</evidence>
<feature type="DNA-binding region" description="H-T-H motif" evidence="4">
    <location>
        <begin position="35"/>
        <end position="54"/>
    </location>
</feature>
<keyword evidence="1" id="KW-0805">Transcription regulation</keyword>
<name>A0A0U4DCQ5_9ACTN</name>
<dbReference type="Pfam" id="PF00440">
    <property type="entry name" value="TetR_N"/>
    <property type="match status" value="1"/>
</dbReference>
<dbReference type="KEGG" id="aer:AERYTH_14785"/>
<dbReference type="STRING" id="2041.AERYTH_14785"/>
<dbReference type="PANTHER" id="PTHR30055">
    <property type="entry name" value="HTH-TYPE TRANSCRIPTIONAL REGULATOR RUTR"/>
    <property type="match status" value="1"/>
</dbReference>
<dbReference type="Proteomes" id="UP000067689">
    <property type="component" value="Chromosome"/>
</dbReference>
<accession>A0A0U4DCQ5</accession>
<dbReference type="AlphaFoldDB" id="A0A0U4DCQ5"/>
<protein>
    <submittedName>
        <fullName evidence="6">TetR family transcriptional regulator</fullName>
    </submittedName>
</protein>
<dbReference type="OrthoDB" id="5181477at2"/>
<dbReference type="InterPro" id="IPR001647">
    <property type="entry name" value="HTH_TetR"/>
</dbReference>
<keyword evidence="7" id="KW-1185">Reference proteome</keyword>
<reference evidence="6 7" key="1">
    <citation type="journal article" date="1991" name="Int. J. Syst. Bacteriol.">
        <title>Description of the erythromycin-producing bacterium Arthrobacter sp. strain NRRL B-3381 as Aeromicrobium erythreum gen. nov., sp. nov.</title>
        <authorList>
            <person name="Miller E.S."/>
            <person name="Woese C.R."/>
            <person name="Brenner S."/>
        </authorList>
    </citation>
    <scope>NUCLEOTIDE SEQUENCE [LARGE SCALE GENOMIC DNA]</scope>
    <source>
        <strain evidence="6 7">AR18</strain>
    </source>
</reference>
<dbReference type="InterPro" id="IPR050109">
    <property type="entry name" value="HTH-type_TetR-like_transc_reg"/>
</dbReference>
<gene>
    <name evidence="6" type="ORF">AERYTH_14785</name>
</gene>
<evidence type="ECO:0000256" key="3">
    <source>
        <dbReference type="ARBA" id="ARBA00023163"/>
    </source>
</evidence>